<proteinExistence type="predicted"/>
<accession>A0AAV9FAC9</accession>
<evidence type="ECO:0000313" key="1">
    <source>
        <dbReference type="EMBL" id="KAK1322426.1"/>
    </source>
</evidence>
<protein>
    <submittedName>
        <fullName evidence="1">Uncharacterized protein</fullName>
    </submittedName>
</protein>
<sequence>MGLSASAVHAHFRFHPVLKKKTSPSLALHLIILLSTSHSSLDHGMTTASLVSETGATRDPSPTLAAYPATR</sequence>
<evidence type="ECO:0000313" key="2">
    <source>
        <dbReference type="Proteomes" id="UP001180020"/>
    </source>
</evidence>
<keyword evidence="2" id="KW-1185">Reference proteome</keyword>
<name>A0AAV9FAC9_ACOCL</name>
<reference evidence="1" key="1">
    <citation type="journal article" date="2023" name="Nat. Commun.">
        <title>Diploid and tetraploid genomes of Acorus and the evolution of monocots.</title>
        <authorList>
            <person name="Ma L."/>
            <person name="Liu K.W."/>
            <person name="Li Z."/>
            <person name="Hsiao Y.Y."/>
            <person name="Qi Y."/>
            <person name="Fu T."/>
            <person name="Tang G.D."/>
            <person name="Zhang D."/>
            <person name="Sun W.H."/>
            <person name="Liu D.K."/>
            <person name="Li Y."/>
            <person name="Chen G.Z."/>
            <person name="Liu X.D."/>
            <person name="Liao X.Y."/>
            <person name="Jiang Y.T."/>
            <person name="Yu X."/>
            <person name="Hao Y."/>
            <person name="Huang J."/>
            <person name="Zhao X.W."/>
            <person name="Ke S."/>
            <person name="Chen Y.Y."/>
            <person name="Wu W.L."/>
            <person name="Hsu J.L."/>
            <person name="Lin Y.F."/>
            <person name="Huang M.D."/>
            <person name="Li C.Y."/>
            <person name="Huang L."/>
            <person name="Wang Z.W."/>
            <person name="Zhao X."/>
            <person name="Zhong W.Y."/>
            <person name="Peng D.H."/>
            <person name="Ahmad S."/>
            <person name="Lan S."/>
            <person name="Zhang J.S."/>
            <person name="Tsai W.C."/>
            <person name="Van de Peer Y."/>
            <person name="Liu Z.J."/>
        </authorList>
    </citation>
    <scope>NUCLEOTIDE SEQUENCE</scope>
    <source>
        <strain evidence="1">CP</strain>
    </source>
</reference>
<dbReference type="AlphaFoldDB" id="A0AAV9FAC9"/>
<organism evidence="1 2">
    <name type="scientific">Acorus calamus</name>
    <name type="common">Sweet flag</name>
    <dbReference type="NCBI Taxonomy" id="4465"/>
    <lineage>
        <taxon>Eukaryota</taxon>
        <taxon>Viridiplantae</taxon>
        <taxon>Streptophyta</taxon>
        <taxon>Embryophyta</taxon>
        <taxon>Tracheophyta</taxon>
        <taxon>Spermatophyta</taxon>
        <taxon>Magnoliopsida</taxon>
        <taxon>Liliopsida</taxon>
        <taxon>Acoraceae</taxon>
        <taxon>Acorus</taxon>
    </lineage>
</organism>
<dbReference type="Proteomes" id="UP001180020">
    <property type="component" value="Unassembled WGS sequence"/>
</dbReference>
<comment type="caution">
    <text evidence="1">The sequence shown here is derived from an EMBL/GenBank/DDBJ whole genome shotgun (WGS) entry which is preliminary data.</text>
</comment>
<gene>
    <name evidence="1" type="ORF">QJS10_CPA03g01362</name>
</gene>
<reference evidence="1" key="2">
    <citation type="submission" date="2023-06" db="EMBL/GenBank/DDBJ databases">
        <authorList>
            <person name="Ma L."/>
            <person name="Liu K.-W."/>
            <person name="Li Z."/>
            <person name="Hsiao Y.-Y."/>
            <person name="Qi Y."/>
            <person name="Fu T."/>
            <person name="Tang G."/>
            <person name="Zhang D."/>
            <person name="Sun W.-H."/>
            <person name="Liu D.-K."/>
            <person name="Li Y."/>
            <person name="Chen G.-Z."/>
            <person name="Liu X.-D."/>
            <person name="Liao X.-Y."/>
            <person name="Jiang Y.-T."/>
            <person name="Yu X."/>
            <person name="Hao Y."/>
            <person name="Huang J."/>
            <person name="Zhao X.-W."/>
            <person name="Ke S."/>
            <person name="Chen Y.-Y."/>
            <person name="Wu W.-L."/>
            <person name="Hsu J.-L."/>
            <person name="Lin Y.-F."/>
            <person name="Huang M.-D."/>
            <person name="Li C.-Y."/>
            <person name="Huang L."/>
            <person name="Wang Z.-W."/>
            <person name="Zhao X."/>
            <person name="Zhong W.-Y."/>
            <person name="Peng D.-H."/>
            <person name="Ahmad S."/>
            <person name="Lan S."/>
            <person name="Zhang J.-S."/>
            <person name="Tsai W.-C."/>
            <person name="Van De Peer Y."/>
            <person name="Liu Z.-J."/>
        </authorList>
    </citation>
    <scope>NUCLEOTIDE SEQUENCE</scope>
    <source>
        <strain evidence="1">CP</strain>
        <tissue evidence="1">Leaves</tissue>
    </source>
</reference>
<dbReference type="EMBL" id="JAUJYO010000003">
    <property type="protein sequence ID" value="KAK1322426.1"/>
    <property type="molecule type" value="Genomic_DNA"/>
</dbReference>